<sequence length="59" mass="6880">MNETDLKKLVEDLIQQPHESEWVEFKQNFHSPEEIGERISALSNSACILNKEFGYLIET</sequence>
<dbReference type="RefSeq" id="WP_155036730.1">
    <property type="nucleotide sequence ID" value="NZ_JBHTIG010000033.1"/>
</dbReference>
<dbReference type="Gene3D" id="3.30.950.30">
    <property type="entry name" value="Schlafen, AAA domain"/>
    <property type="match status" value="1"/>
</dbReference>
<keyword evidence="2" id="KW-1185">Reference proteome</keyword>
<dbReference type="EMBL" id="WMJY01000039">
    <property type="protein sequence ID" value="MTH30756.1"/>
    <property type="molecule type" value="Genomic_DNA"/>
</dbReference>
<dbReference type="AlphaFoldDB" id="A0A7K1GPI1"/>
<comment type="caution">
    <text evidence="1">The sequence shown here is derived from an EMBL/GenBank/DDBJ whole genome shotgun (WGS) entry which is preliminary data.</text>
</comment>
<dbReference type="Proteomes" id="UP000488936">
    <property type="component" value="Unassembled WGS sequence"/>
</dbReference>
<protein>
    <submittedName>
        <fullName evidence="1">Uncharacterized protein</fullName>
    </submittedName>
</protein>
<accession>A0A7K1GPI1</accession>
<gene>
    <name evidence="1" type="ORF">GJV77_12750</name>
</gene>
<dbReference type="InterPro" id="IPR038461">
    <property type="entry name" value="Schlafen_AlbA_2_dom_sf"/>
</dbReference>
<reference evidence="1 2" key="1">
    <citation type="journal article" date="2006" name="Int. J. Syst. Evol. Microbiol.">
        <title>Myroides pelagicus sp. nov., isolated from seawater in Thailand.</title>
        <authorList>
            <person name="Yoon J."/>
            <person name="Maneerat S."/>
            <person name="Kawai F."/>
            <person name="Yokota A."/>
        </authorList>
    </citation>
    <scope>NUCLEOTIDE SEQUENCE [LARGE SCALE GENOMIC DNA]</scope>
    <source>
        <strain evidence="1 2">SM1T</strain>
    </source>
</reference>
<evidence type="ECO:0000313" key="2">
    <source>
        <dbReference type="Proteomes" id="UP000488936"/>
    </source>
</evidence>
<name>A0A7K1GPI1_9FLAO</name>
<evidence type="ECO:0000313" key="1">
    <source>
        <dbReference type="EMBL" id="MTH30756.1"/>
    </source>
</evidence>
<proteinExistence type="predicted"/>
<dbReference type="OrthoDB" id="9768354at2"/>
<organism evidence="1 2">
    <name type="scientific">Myroides pelagicus</name>
    <dbReference type="NCBI Taxonomy" id="270914"/>
    <lineage>
        <taxon>Bacteria</taxon>
        <taxon>Pseudomonadati</taxon>
        <taxon>Bacteroidota</taxon>
        <taxon>Flavobacteriia</taxon>
        <taxon>Flavobacteriales</taxon>
        <taxon>Flavobacteriaceae</taxon>
        <taxon>Myroides</taxon>
    </lineage>
</organism>